<evidence type="ECO:0000256" key="1">
    <source>
        <dbReference type="ARBA" id="ARBA00023122"/>
    </source>
</evidence>
<dbReference type="PANTHER" id="PTHR43080">
    <property type="entry name" value="CBS DOMAIN-CONTAINING PROTEIN CBSX3, MITOCHONDRIAL"/>
    <property type="match status" value="1"/>
</dbReference>
<dbReference type="AlphaFoldDB" id="A0A5E4WMD6"/>
<organism evidence="4 5">
    <name type="scientific">Pandoraea nosoerga</name>
    <dbReference type="NCBI Taxonomy" id="2508296"/>
    <lineage>
        <taxon>Bacteria</taxon>
        <taxon>Pseudomonadati</taxon>
        <taxon>Pseudomonadota</taxon>
        <taxon>Betaproteobacteria</taxon>
        <taxon>Burkholderiales</taxon>
        <taxon>Burkholderiaceae</taxon>
        <taxon>Pandoraea</taxon>
    </lineage>
</organism>
<feature type="domain" description="CBS" evidence="3">
    <location>
        <begin position="85"/>
        <end position="141"/>
    </location>
</feature>
<keyword evidence="5" id="KW-1185">Reference proteome</keyword>
<name>A0A5E4WMD6_9BURK</name>
<sequence length="156" mass="16934">MQTHQSQQSRSPSGQFLRDVMTRDPAFVRREDTIQHAAKLMADLNIGALPVCADGHLEGMITDRDISVRCVASGKSADSKVGDAMSEGTTWCREGDTVEQACDTMCREQIRRMPVVDDNQKLVGMVSMGDIATKAADEATCGKMVAEVSSPSEPNR</sequence>
<dbReference type="Proteomes" id="UP000367825">
    <property type="component" value="Unassembled WGS sequence"/>
</dbReference>
<reference evidence="4 5" key="1">
    <citation type="submission" date="2019-08" db="EMBL/GenBank/DDBJ databases">
        <authorList>
            <person name="Peeters C."/>
        </authorList>
    </citation>
    <scope>NUCLEOTIDE SEQUENCE [LARGE SCALE GENOMIC DNA]</scope>
    <source>
        <strain evidence="4 5">LMG 31109</strain>
    </source>
</reference>
<dbReference type="SUPFAM" id="SSF54631">
    <property type="entry name" value="CBS-domain pair"/>
    <property type="match status" value="1"/>
</dbReference>
<proteinExistence type="predicted"/>
<dbReference type="InterPro" id="IPR051257">
    <property type="entry name" value="Diverse_CBS-Domain"/>
</dbReference>
<evidence type="ECO:0000259" key="3">
    <source>
        <dbReference type="PROSITE" id="PS51371"/>
    </source>
</evidence>
<keyword evidence="1 2" id="KW-0129">CBS domain</keyword>
<dbReference type="OrthoDB" id="9794094at2"/>
<dbReference type="InterPro" id="IPR046342">
    <property type="entry name" value="CBS_dom_sf"/>
</dbReference>
<protein>
    <submittedName>
        <fullName evidence="4">CBS domain-containing protein</fullName>
    </submittedName>
</protein>
<dbReference type="PROSITE" id="PS51371">
    <property type="entry name" value="CBS"/>
    <property type="match status" value="2"/>
</dbReference>
<evidence type="ECO:0000313" key="4">
    <source>
        <dbReference type="EMBL" id="VVE26117.1"/>
    </source>
</evidence>
<feature type="domain" description="CBS" evidence="3">
    <location>
        <begin position="21"/>
        <end position="79"/>
    </location>
</feature>
<dbReference type="EMBL" id="CABPSC010000014">
    <property type="protein sequence ID" value="VVE26117.1"/>
    <property type="molecule type" value="Genomic_DNA"/>
</dbReference>
<dbReference type="RefSeq" id="WP_150556644.1">
    <property type="nucleotide sequence ID" value="NZ_CABPSC010000014.1"/>
</dbReference>
<accession>A0A5E4WMD6</accession>
<dbReference type="Pfam" id="PF00571">
    <property type="entry name" value="CBS"/>
    <property type="match status" value="2"/>
</dbReference>
<evidence type="ECO:0000313" key="5">
    <source>
        <dbReference type="Proteomes" id="UP000367825"/>
    </source>
</evidence>
<evidence type="ECO:0000256" key="2">
    <source>
        <dbReference type="PROSITE-ProRule" id="PRU00703"/>
    </source>
</evidence>
<dbReference type="Gene3D" id="3.10.580.10">
    <property type="entry name" value="CBS-domain"/>
    <property type="match status" value="1"/>
</dbReference>
<dbReference type="PANTHER" id="PTHR43080:SF2">
    <property type="entry name" value="CBS DOMAIN-CONTAINING PROTEIN"/>
    <property type="match status" value="1"/>
</dbReference>
<dbReference type="InterPro" id="IPR000644">
    <property type="entry name" value="CBS_dom"/>
</dbReference>
<gene>
    <name evidence="4" type="ORF">PNO31109_03387</name>
</gene>
<dbReference type="CDD" id="cd04622">
    <property type="entry name" value="CBS_pair_HRP1_like"/>
    <property type="match status" value="1"/>
</dbReference>
<dbReference type="SMART" id="SM00116">
    <property type="entry name" value="CBS"/>
    <property type="match status" value="2"/>
</dbReference>